<dbReference type="GO" id="GO:0016757">
    <property type="term" value="F:glycosyltransferase activity"/>
    <property type="evidence" value="ECO:0007669"/>
    <property type="project" value="UniProtKB-KW"/>
</dbReference>
<organism evidence="2 3">
    <name type="scientific">Escherichia coli</name>
    <dbReference type="NCBI Taxonomy" id="562"/>
    <lineage>
        <taxon>Bacteria</taxon>
        <taxon>Pseudomonadati</taxon>
        <taxon>Pseudomonadota</taxon>
        <taxon>Gammaproteobacteria</taxon>
        <taxon>Enterobacterales</taxon>
        <taxon>Enterobacteriaceae</taxon>
        <taxon>Escherichia</taxon>
    </lineage>
</organism>
<accession>A0AAP6AUE2</accession>
<keyword evidence="2" id="KW-0808">Transferase</keyword>
<evidence type="ECO:0000313" key="3">
    <source>
        <dbReference type="Proteomes" id="UP001271591"/>
    </source>
</evidence>
<dbReference type="AlphaFoldDB" id="A0AAP6AUE2"/>
<protein>
    <submittedName>
        <fullName evidence="2">Glycosyltransferase family 4 protein</fullName>
        <ecNumber evidence="2">2.4.-.-</ecNumber>
    </submittedName>
</protein>
<dbReference type="Gene3D" id="3.40.50.2000">
    <property type="entry name" value="Glycogen Phosphorylase B"/>
    <property type="match status" value="2"/>
</dbReference>
<evidence type="ECO:0000313" key="2">
    <source>
        <dbReference type="EMBL" id="MDW9348868.1"/>
    </source>
</evidence>
<gene>
    <name evidence="2" type="ORF">R8G00_04265</name>
</gene>
<dbReference type="Pfam" id="PF00534">
    <property type="entry name" value="Glycos_transf_1"/>
    <property type="match status" value="1"/>
</dbReference>
<sequence>MTKVLIVFHDGDKKSGAIASMLDLLTELIKCKDLKIICLIPKYGSLYDELKRLRIKTYVIKYYSGRYSLGSYKGTVWNIIKTLIKQLITFLSFMKIKNRFMNIDVVYTNTSDNYMGLLLSIFLKKKNIFHIREFGLEDQHQKHIITDHLYYSLVNKYANEVIVISEALKNKIIKYITGNNLNLIYDDVHIQNKPMLNYANSARLRKFIIIGTLCEGKGQKIAIEAMHNLIREGYLCHLKIIGNNRVPYASYLNKIVADYNLSDYVEFMGFRHDLDQIRLDNDVCLIPSLSEAFGRVTIESMAAGMIVVASDSGASKEIINDGINGFLFSSGSVSDLTSVLKKILDVESNNLECIRKRALVDSQKYTSGHAASSIYNLIIN</sequence>
<dbReference type="SUPFAM" id="SSF53756">
    <property type="entry name" value="UDP-Glycosyltransferase/glycogen phosphorylase"/>
    <property type="match status" value="1"/>
</dbReference>
<comment type="caution">
    <text evidence="2">The sequence shown here is derived from an EMBL/GenBank/DDBJ whole genome shotgun (WGS) entry which is preliminary data.</text>
</comment>
<dbReference type="InterPro" id="IPR001296">
    <property type="entry name" value="Glyco_trans_1"/>
</dbReference>
<dbReference type="EMBL" id="JAWPMK010000001">
    <property type="protein sequence ID" value="MDW9348868.1"/>
    <property type="molecule type" value="Genomic_DNA"/>
</dbReference>
<evidence type="ECO:0000259" key="1">
    <source>
        <dbReference type="Pfam" id="PF00534"/>
    </source>
</evidence>
<feature type="domain" description="Glycosyl transferase family 1" evidence="1">
    <location>
        <begin position="205"/>
        <end position="351"/>
    </location>
</feature>
<dbReference type="PANTHER" id="PTHR12526">
    <property type="entry name" value="GLYCOSYLTRANSFERASE"/>
    <property type="match status" value="1"/>
</dbReference>
<reference evidence="2" key="1">
    <citation type="submission" date="2023-10" db="EMBL/GenBank/DDBJ databases">
        <title>Draft Genome Sequence of a Shiga toxin-producing Escherichia coli strain from deer meat showing an IS-element integration in the B-subunit of the Shiga toxin Stx2b gene.</title>
        <authorList>
            <person name="Projahn M."/>
            <person name="Borowiak M."/>
        </authorList>
    </citation>
    <scope>NUCLEOTIDE SEQUENCE</scope>
    <source>
        <strain evidence="2">BfR-EC-18960</strain>
    </source>
</reference>
<dbReference type="Proteomes" id="UP001271591">
    <property type="component" value="Unassembled WGS sequence"/>
</dbReference>
<keyword evidence="2" id="KW-0328">Glycosyltransferase</keyword>
<dbReference type="CDD" id="cd03801">
    <property type="entry name" value="GT4_PimA-like"/>
    <property type="match status" value="1"/>
</dbReference>
<name>A0AAP6AUE2_ECOLX</name>
<dbReference type="EC" id="2.4.-.-" evidence="2"/>
<dbReference type="RefSeq" id="WP_318837512.1">
    <property type="nucleotide sequence ID" value="NZ_JAWPMK010000001.1"/>
</dbReference>
<proteinExistence type="predicted"/>
<dbReference type="GO" id="GO:1901135">
    <property type="term" value="P:carbohydrate derivative metabolic process"/>
    <property type="evidence" value="ECO:0007669"/>
    <property type="project" value="UniProtKB-ARBA"/>
</dbReference>